<evidence type="ECO:0000313" key="6">
    <source>
        <dbReference type="Proteomes" id="UP000051497"/>
    </source>
</evidence>
<protein>
    <submittedName>
        <fullName evidence="5">Adenylyltransferase/cytidyltransferase family protein</fullName>
    </submittedName>
    <submittedName>
        <fullName evidence="4">Glycerol-3-phosphate cytidylyltransferase</fullName>
        <ecNumber evidence="4">2.7.7.39</ecNumber>
    </submittedName>
</protein>
<dbReference type="PANTHER" id="PTHR43615:SF1">
    <property type="entry name" value="PPDK_N DOMAIN-CONTAINING PROTEIN"/>
    <property type="match status" value="1"/>
</dbReference>
<dbReference type="SUPFAM" id="SSF56059">
    <property type="entry name" value="Glutathione synthetase ATP-binding domain-like"/>
    <property type="match status" value="1"/>
</dbReference>
<dbReference type="RefSeq" id="WP_075067164.1">
    <property type="nucleotide sequence ID" value="NZ_LKAJ02000001.1"/>
</dbReference>
<keyword evidence="4" id="KW-0808">Transferase</keyword>
<dbReference type="EMBL" id="LKAJ01000013">
    <property type="protein sequence ID" value="KRG20309.1"/>
    <property type="molecule type" value="Genomic_DNA"/>
</dbReference>
<dbReference type="Pfam" id="PF01467">
    <property type="entry name" value="CTP_transf_like"/>
    <property type="match status" value="1"/>
</dbReference>
<keyword evidence="6" id="KW-1185">Reference proteome</keyword>
<dbReference type="InterPro" id="IPR051549">
    <property type="entry name" value="PEP_Utilizing_Enz"/>
</dbReference>
<dbReference type="SUPFAM" id="SSF52374">
    <property type="entry name" value="Nucleotidylyl transferase"/>
    <property type="match status" value="1"/>
</dbReference>
<dbReference type="NCBIfam" id="TIGR00125">
    <property type="entry name" value="cyt_tran_rel"/>
    <property type="match status" value="1"/>
</dbReference>
<dbReference type="InterPro" id="IPR002192">
    <property type="entry name" value="PPDK_AMP/ATP-bd"/>
</dbReference>
<sequence>MKIAYTFVISDLFHYGHLQLLEAAAKMSDKLICGVLTDDAVVKIGGSPISNYQERSGVINAIKYVNEVIPQDSQDPFENLQLLRQRFPQDEIIFVYGENWGEAPGGHSLNKINITLKQQSFYKKLSNNHIACKFVEKYYPSLTALDTFSERFVIPDFDKFTKEKPKFTVTTKANTLQKLKPLLKKSHIEKMYVFTIADWNHYAEEVLIDIKDKFNHNNIVIRSSCLNEDSMQESKAGHYQSILNICSDDQASVKHAITQVIHSYPQDEINLSDQVLVQRYTNDVKLSGVLFTRDLGTNAPYYVINYSQGNETDVVTSGKQSSLLKIFKHTHRRVLENQWQKLLEAIDEIEQVIPDIPLDIEFAIGENEQVVIFQVRPLSANVFLPNVDENQIETILKQQAQNYHQLLLKNQNILKGDPLILSDMAFWNPSELIGSHPSVLAYDLFNTLFMNKAWCYGLSALAYNKIKPQPLMYQFCNKPYINVNLAFLALIPENIPEKYHASLNHYYLNKLCEHRYLHDKVEFNILFTCYDFNLHTRMKELLSAGFLQEDIDNIEQALKVFTKTLIANSEATFADIENKMAQLEDYHQRAIKTVKTTNASIESNIEGLLSTCEELGTITFSTTARMAFIAESLIKSLVEINVLTLQEYNEIKQSFCTVAFELTQAIADVAKGKLSKAEFMTQYGHLRAGTYDITQCRYDQSEQMLFDESAEESKQELSQSVQTKLTQFLLNSSLNIEFESFYGFIKSAIEAREKVKLAFTKVISDVLEMLKSIGQAHHLSTEDLSMLELNEILQLKATGINHEKIAQRKAAFLLYKKLSLPALVTKIDDFMLINRLDAKPNFVTDKVVTGEAVFYHKAIDTQTLHDKIVFIESADPGFHWILAYKIKGIVTRYGGAASHMAICCAELGIPAAIGCGEKYTELLGCRSIRMDCVNQIIERIH</sequence>
<dbReference type="GO" id="GO:0047348">
    <property type="term" value="F:glycerol-3-phosphate cytidylyltransferase activity"/>
    <property type="evidence" value="ECO:0007669"/>
    <property type="project" value="UniProtKB-EC"/>
</dbReference>
<feature type="domain" description="PEP-utilising enzyme mobile" evidence="1">
    <location>
        <begin position="866"/>
        <end position="932"/>
    </location>
</feature>
<reference evidence="5" key="2">
    <citation type="journal article" date="2016" name="Genome Announc.">
        <title>Draft Genome Sequences of Two Novel Amoeba-Resistant Intranuclear Bacteria, 'Candidatus Berkiella cookevillensis' and 'Candidatus Berkiella aquae'.</title>
        <authorList>
            <person name="Mehari Y.T."/>
            <person name="Arivett B.A."/>
            <person name="Farone A.L."/>
            <person name="Gunderson J.H."/>
            <person name="Farone M.B."/>
        </authorList>
    </citation>
    <scope>NUCLEOTIDE SEQUENCE</scope>
    <source>
        <strain evidence="5">HT99</strain>
    </source>
</reference>
<dbReference type="GO" id="GO:0005524">
    <property type="term" value="F:ATP binding"/>
    <property type="evidence" value="ECO:0007669"/>
    <property type="project" value="InterPro"/>
</dbReference>
<dbReference type="Proteomes" id="UP000051497">
    <property type="component" value="Unassembled WGS sequence"/>
</dbReference>
<name>A0A0Q9YI28_9GAMM</name>
<dbReference type="SUPFAM" id="SSF52009">
    <property type="entry name" value="Phosphohistidine domain"/>
    <property type="match status" value="1"/>
</dbReference>
<feature type="domain" description="Pyruvate phosphate dikinase AMP/ATP-binding" evidence="2">
    <location>
        <begin position="209"/>
        <end position="332"/>
    </location>
</feature>
<dbReference type="Gene3D" id="3.30.1490.20">
    <property type="entry name" value="ATP-grasp fold, A domain"/>
    <property type="match status" value="1"/>
</dbReference>
<accession>A0A0Q9YI28</accession>
<dbReference type="InterPro" id="IPR036637">
    <property type="entry name" value="Phosphohistidine_dom_sf"/>
</dbReference>
<dbReference type="STRING" id="295108.HT99x_02559"/>
<dbReference type="Pfam" id="PF00391">
    <property type="entry name" value="PEP-utilizers"/>
    <property type="match status" value="1"/>
</dbReference>
<reference evidence="5" key="3">
    <citation type="submission" date="2021-06" db="EMBL/GenBank/DDBJ databases">
        <title>Genomic Description and Analysis of Intracellular Bacteria, Candidatus Berkiella cookevillensis and Candidatus Berkiella aquae.</title>
        <authorList>
            <person name="Kidane D.T."/>
            <person name="Mehari Y.T."/>
            <person name="Rice F.C."/>
            <person name="Arivett B.A."/>
            <person name="Farone A.L."/>
            <person name="Berk S.G."/>
            <person name="Farone M.B."/>
        </authorList>
    </citation>
    <scope>NUCLEOTIDE SEQUENCE</scope>
    <source>
        <strain evidence="5">HT99</strain>
    </source>
</reference>
<dbReference type="Pfam" id="PF01326">
    <property type="entry name" value="PPDK_N"/>
    <property type="match status" value="1"/>
</dbReference>
<feature type="domain" description="Cytidyltransferase-like" evidence="3">
    <location>
        <begin position="11"/>
        <end position="99"/>
    </location>
</feature>
<dbReference type="OrthoDB" id="3590125at2"/>
<gene>
    <name evidence="4" type="primary">tagD</name>
    <name evidence="5" type="ORF">HT99x_012850</name>
    <name evidence="4" type="ORF">HT99x_02559</name>
</gene>
<dbReference type="GO" id="GO:0016301">
    <property type="term" value="F:kinase activity"/>
    <property type="evidence" value="ECO:0007669"/>
    <property type="project" value="InterPro"/>
</dbReference>
<evidence type="ECO:0000259" key="2">
    <source>
        <dbReference type="Pfam" id="PF01326"/>
    </source>
</evidence>
<dbReference type="InterPro" id="IPR014729">
    <property type="entry name" value="Rossmann-like_a/b/a_fold"/>
</dbReference>
<proteinExistence type="predicted"/>
<dbReference type="InterPro" id="IPR008279">
    <property type="entry name" value="PEP-util_enz_mobile_dom"/>
</dbReference>
<dbReference type="PANTHER" id="PTHR43615">
    <property type="entry name" value="PHOSPHOENOLPYRUVATE SYNTHASE-RELATED"/>
    <property type="match status" value="1"/>
</dbReference>
<keyword evidence="4" id="KW-0548">Nucleotidyltransferase</keyword>
<evidence type="ECO:0000313" key="5">
    <source>
        <dbReference type="EMBL" id="MCS5712323.1"/>
    </source>
</evidence>
<evidence type="ECO:0000313" key="4">
    <source>
        <dbReference type="EMBL" id="KRG20309.1"/>
    </source>
</evidence>
<dbReference type="Gene3D" id="3.30.470.20">
    <property type="entry name" value="ATP-grasp fold, B domain"/>
    <property type="match status" value="1"/>
</dbReference>
<dbReference type="Gene3D" id="3.40.50.620">
    <property type="entry name" value="HUPs"/>
    <property type="match status" value="1"/>
</dbReference>
<comment type="caution">
    <text evidence="4">The sequence shown here is derived from an EMBL/GenBank/DDBJ whole genome shotgun (WGS) entry which is preliminary data.</text>
</comment>
<dbReference type="InterPro" id="IPR013815">
    <property type="entry name" value="ATP_grasp_subdomain_1"/>
</dbReference>
<dbReference type="InterPro" id="IPR004821">
    <property type="entry name" value="Cyt_trans-like"/>
</dbReference>
<dbReference type="EC" id="2.7.7.39" evidence="4"/>
<dbReference type="Gene3D" id="3.50.30.10">
    <property type="entry name" value="Phosphohistidine domain"/>
    <property type="match status" value="1"/>
</dbReference>
<dbReference type="EMBL" id="LKAJ02000001">
    <property type="protein sequence ID" value="MCS5712323.1"/>
    <property type="molecule type" value="Genomic_DNA"/>
</dbReference>
<organism evidence="4">
    <name type="scientific">Candidatus Berkiella aquae</name>
    <dbReference type="NCBI Taxonomy" id="295108"/>
    <lineage>
        <taxon>Bacteria</taxon>
        <taxon>Pseudomonadati</taxon>
        <taxon>Pseudomonadota</taxon>
        <taxon>Gammaproteobacteria</taxon>
        <taxon>Candidatus Berkiellales</taxon>
        <taxon>Candidatus Berkiellaceae</taxon>
        <taxon>Candidatus Berkiella</taxon>
    </lineage>
</organism>
<dbReference type="AlphaFoldDB" id="A0A0Q9YI28"/>
<evidence type="ECO:0000259" key="1">
    <source>
        <dbReference type="Pfam" id="PF00391"/>
    </source>
</evidence>
<dbReference type="NCBIfam" id="NF004508">
    <property type="entry name" value="PRK05849.1"/>
    <property type="match status" value="1"/>
</dbReference>
<evidence type="ECO:0000259" key="3">
    <source>
        <dbReference type="Pfam" id="PF01467"/>
    </source>
</evidence>
<reference evidence="4" key="1">
    <citation type="submission" date="2015-09" db="EMBL/GenBank/DDBJ databases">
        <title>Draft Genome Sequences of Two Novel Amoeba-resistant Intranuclear Bacteria, Candidatus Berkiella cookevillensis and Candidatus Berkiella aquae.</title>
        <authorList>
            <person name="Mehari Y.T."/>
            <person name="Arivett B.A."/>
            <person name="Farone A.L."/>
            <person name="Gunderson J.H."/>
            <person name="Farone M.B."/>
        </authorList>
    </citation>
    <scope>NUCLEOTIDE SEQUENCE [LARGE SCALE GENOMIC DNA]</scope>
    <source>
        <strain evidence="4">HT99</strain>
    </source>
</reference>